<evidence type="ECO:0000313" key="6">
    <source>
        <dbReference type="EMBL" id="GHO51252.1"/>
    </source>
</evidence>
<dbReference type="SUPFAM" id="SSF46689">
    <property type="entry name" value="Homeodomain-like"/>
    <property type="match status" value="1"/>
</dbReference>
<comment type="caution">
    <text evidence="6">The sequence shown here is derived from an EMBL/GenBank/DDBJ whole genome shotgun (WGS) entry which is preliminary data.</text>
</comment>
<dbReference type="InterPro" id="IPR001647">
    <property type="entry name" value="HTH_TetR"/>
</dbReference>
<evidence type="ECO:0000256" key="4">
    <source>
        <dbReference type="PROSITE-ProRule" id="PRU00335"/>
    </source>
</evidence>
<keyword evidence="2 4" id="KW-0238">DNA-binding</keyword>
<dbReference type="SUPFAM" id="SSF48498">
    <property type="entry name" value="Tetracyclin repressor-like, C-terminal domain"/>
    <property type="match status" value="1"/>
</dbReference>
<proteinExistence type="predicted"/>
<dbReference type="Pfam" id="PF00440">
    <property type="entry name" value="TetR_N"/>
    <property type="match status" value="1"/>
</dbReference>
<feature type="DNA-binding region" description="H-T-H motif" evidence="4">
    <location>
        <begin position="31"/>
        <end position="50"/>
    </location>
</feature>
<sequence length="195" mass="20912">MPSGRTREFDTDHALDQALRLFWRKGYEGTSLSDLTDAMGITKPSLYAAFGNKEALFHLILDRYVQGPAAYLHEVLGEPTARGVVERFLCSALDAQTDPHTPAGCLLVQGALACGDNAASIKAALIARRKVAELALSQRLEQAQAEGDLPASADPASLARYVSTLSQGMAVQAASGVDREQLLQMIETALQAWPT</sequence>
<dbReference type="PRINTS" id="PR00455">
    <property type="entry name" value="HTHTETR"/>
</dbReference>
<evidence type="ECO:0000259" key="5">
    <source>
        <dbReference type="PROSITE" id="PS50977"/>
    </source>
</evidence>
<reference evidence="6" key="1">
    <citation type="submission" date="2020-10" db="EMBL/GenBank/DDBJ databases">
        <title>Taxonomic study of unclassified bacteria belonging to the class Ktedonobacteria.</title>
        <authorList>
            <person name="Yabe S."/>
            <person name="Wang C.M."/>
            <person name="Zheng Y."/>
            <person name="Sakai Y."/>
            <person name="Cavaletti L."/>
            <person name="Monciardini P."/>
            <person name="Donadio S."/>
        </authorList>
    </citation>
    <scope>NUCLEOTIDE SEQUENCE</scope>
    <source>
        <strain evidence="6">SOSP1-1</strain>
    </source>
</reference>
<dbReference type="Gene3D" id="1.10.357.10">
    <property type="entry name" value="Tetracycline Repressor, domain 2"/>
    <property type="match status" value="1"/>
</dbReference>
<dbReference type="PROSITE" id="PS01081">
    <property type="entry name" value="HTH_TETR_1"/>
    <property type="match status" value="1"/>
</dbReference>
<name>A0A8J3MWB3_9CHLR</name>
<dbReference type="InterPro" id="IPR023772">
    <property type="entry name" value="DNA-bd_HTH_TetR-type_CS"/>
</dbReference>
<gene>
    <name evidence="6" type="primary">mexR</name>
    <name evidence="6" type="ORF">KSX_94150</name>
</gene>
<dbReference type="InterPro" id="IPR009057">
    <property type="entry name" value="Homeodomain-like_sf"/>
</dbReference>
<dbReference type="Pfam" id="PF16925">
    <property type="entry name" value="TetR_C_13"/>
    <property type="match status" value="1"/>
</dbReference>
<dbReference type="InterPro" id="IPR011075">
    <property type="entry name" value="TetR_C"/>
</dbReference>
<dbReference type="EMBL" id="BNJF01000011">
    <property type="protein sequence ID" value="GHO51252.1"/>
    <property type="molecule type" value="Genomic_DNA"/>
</dbReference>
<dbReference type="RefSeq" id="WP_220200185.1">
    <property type="nucleotide sequence ID" value="NZ_BNJF01000011.1"/>
</dbReference>
<dbReference type="PANTHER" id="PTHR47506">
    <property type="entry name" value="TRANSCRIPTIONAL REGULATORY PROTEIN"/>
    <property type="match status" value="1"/>
</dbReference>
<keyword evidence="3" id="KW-0804">Transcription</keyword>
<dbReference type="Gene3D" id="1.10.10.60">
    <property type="entry name" value="Homeodomain-like"/>
    <property type="match status" value="1"/>
</dbReference>
<evidence type="ECO:0000256" key="2">
    <source>
        <dbReference type="ARBA" id="ARBA00023125"/>
    </source>
</evidence>
<dbReference type="InterPro" id="IPR036271">
    <property type="entry name" value="Tet_transcr_reg_TetR-rel_C_sf"/>
</dbReference>
<evidence type="ECO:0000313" key="7">
    <source>
        <dbReference type="Proteomes" id="UP000612362"/>
    </source>
</evidence>
<feature type="domain" description="HTH tetR-type" evidence="5">
    <location>
        <begin position="8"/>
        <end position="68"/>
    </location>
</feature>
<keyword evidence="7" id="KW-1185">Reference proteome</keyword>
<protein>
    <submittedName>
        <fullName evidence="6">TetR family transcriptional regulator</fullName>
    </submittedName>
</protein>
<evidence type="ECO:0000256" key="3">
    <source>
        <dbReference type="ARBA" id="ARBA00023163"/>
    </source>
</evidence>
<dbReference type="Proteomes" id="UP000612362">
    <property type="component" value="Unassembled WGS sequence"/>
</dbReference>
<organism evidence="6 7">
    <name type="scientific">Ktedonospora formicarum</name>
    <dbReference type="NCBI Taxonomy" id="2778364"/>
    <lineage>
        <taxon>Bacteria</taxon>
        <taxon>Bacillati</taxon>
        <taxon>Chloroflexota</taxon>
        <taxon>Ktedonobacteria</taxon>
        <taxon>Ktedonobacterales</taxon>
        <taxon>Ktedonobacteraceae</taxon>
        <taxon>Ktedonospora</taxon>
    </lineage>
</organism>
<dbReference type="PANTHER" id="PTHR47506:SF1">
    <property type="entry name" value="HTH-TYPE TRANSCRIPTIONAL REGULATOR YJDC"/>
    <property type="match status" value="1"/>
</dbReference>
<keyword evidence="1" id="KW-0805">Transcription regulation</keyword>
<dbReference type="PROSITE" id="PS50977">
    <property type="entry name" value="HTH_TETR_2"/>
    <property type="match status" value="1"/>
</dbReference>
<evidence type="ECO:0000256" key="1">
    <source>
        <dbReference type="ARBA" id="ARBA00023015"/>
    </source>
</evidence>
<accession>A0A8J3MWB3</accession>
<dbReference type="GO" id="GO:0003677">
    <property type="term" value="F:DNA binding"/>
    <property type="evidence" value="ECO:0007669"/>
    <property type="project" value="UniProtKB-UniRule"/>
</dbReference>
<dbReference type="AlphaFoldDB" id="A0A8J3MWB3"/>